<dbReference type="GO" id="GO:0005506">
    <property type="term" value="F:iron ion binding"/>
    <property type="evidence" value="ECO:0007669"/>
    <property type="project" value="InterPro"/>
</dbReference>
<dbReference type="KEGG" id="mmag:MMAD_00840"/>
<keyword evidence="4 7" id="KW-0560">Oxidoreductase</keyword>
<keyword evidence="9" id="KW-1185">Reference proteome</keyword>
<organism evidence="8 9">
    <name type="scientific">Mycolicibacterium madagascariense</name>
    <dbReference type="NCBI Taxonomy" id="212765"/>
    <lineage>
        <taxon>Bacteria</taxon>
        <taxon>Bacillati</taxon>
        <taxon>Actinomycetota</taxon>
        <taxon>Actinomycetes</taxon>
        <taxon>Mycobacteriales</taxon>
        <taxon>Mycobacteriaceae</taxon>
        <taxon>Mycolicibacterium</taxon>
    </lineage>
</organism>
<keyword evidence="2 7" id="KW-0349">Heme</keyword>
<dbReference type="PROSITE" id="PS00086">
    <property type="entry name" value="CYTOCHROME_P450"/>
    <property type="match status" value="1"/>
</dbReference>
<protein>
    <submittedName>
        <fullName evidence="8">Cytochrome P450</fullName>
    </submittedName>
</protein>
<dbReference type="InterPro" id="IPR001128">
    <property type="entry name" value="Cyt_P450"/>
</dbReference>
<sequence>MTTADSRPSQAETTLNYDYTATQPVGTHFATYDHLRSQSPWYRNEFGPGFWEVVNHEGILQVLQDPETFSSSVVTAMDPDPQYKWIPEMLDGDEHRQWRRQLGPLFAPKAIERLDDTVRSRAIECVDAVADKGRCDFIADFAARFPSTIFLQMMGLPADELDQFLAWENAIMHSTPDPAGRDSAANAMGAVMGRFASVIAERRAEPRDDIVSKALHYEIEGRPVSDADLLSFCLLMFMAGLDTVTATLGWIFWHLADHPADRQRIVDAPDTISTAVEEFLRGYAIVTSARRVTTDTTVQGCPMKAGDMVNLPLHAATRDDAAFVDATSVDIARTPNNHIAFGAGPHRCLGSHLARRELRIALEEWHRRIPTYRLDPNVALYETGGQVGLQSLPLRWET</sequence>
<dbReference type="AlphaFoldDB" id="A0A7I7X7G7"/>
<dbReference type="SUPFAM" id="SSF48264">
    <property type="entry name" value="Cytochrome P450"/>
    <property type="match status" value="1"/>
</dbReference>
<gene>
    <name evidence="8" type="ORF">MMAD_00840</name>
</gene>
<comment type="similarity">
    <text evidence="1 7">Belongs to the cytochrome P450 family.</text>
</comment>
<evidence type="ECO:0000256" key="5">
    <source>
        <dbReference type="ARBA" id="ARBA00023004"/>
    </source>
</evidence>
<dbReference type="CDD" id="cd11035">
    <property type="entry name" value="P450cam-like"/>
    <property type="match status" value="1"/>
</dbReference>
<dbReference type="PANTHER" id="PTHR46696">
    <property type="entry name" value="P450, PUTATIVE (EUROFUNG)-RELATED"/>
    <property type="match status" value="1"/>
</dbReference>
<keyword evidence="6 7" id="KW-0503">Monooxygenase</keyword>
<dbReference type="GO" id="GO:0004497">
    <property type="term" value="F:monooxygenase activity"/>
    <property type="evidence" value="ECO:0007669"/>
    <property type="project" value="UniProtKB-KW"/>
</dbReference>
<accession>A0A7I7X7G7</accession>
<proteinExistence type="inferred from homology"/>
<evidence type="ECO:0000256" key="6">
    <source>
        <dbReference type="ARBA" id="ARBA00023033"/>
    </source>
</evidence>
<dbReference type="Proteomes" id="UP000466517">
    <property type="component" value="Chromosome"/>
</dbReference>
<dbReference type="InterPro" id="IPR036396">
    <property type="entry name" value="Cyt_P450_sf"/>
</dbReference>
<keyword evidence="3 7" id="KW-0479">Metal-binding</keyword>
<dbReference type="RefSeq" id="WP_163730884.1">
    <property type="nucleotide sequence ID" value="NZ_AP022610.1"/>
</dbReference>
<evidence type="ECO:0000256" key="4">
    <source>
        <dbReference type="ARBA" id="ARBA00023002"/>
    </source>
</evidence>
<dbReference type="PRINTS" id="PR00385">
    <property type="entry name" value="P450"/>
</dbReference>
<evidence type="ECO:0000256" key="1">
    <source>
        <dbReference type="ARBA" id="ARBA00010617"/>
    </source>
</evidence>
<dbReference type="InterPro" id="IPR017972">
    <property type="entry name" value="Cyt_P450_CS"/>
</dbReference>
<dbReference type="PANTHER" id="PTHR46696:SF6">
    <property type="entry name" value="P450, PUTATIVE (EUROFUNG)-RELATED"/>
    <property type="match status" value="1"/>
</dbReference>
<dbReference type="Pfam" id="PF00067">
    <property type="entry name" value="p450"/>
    <property type="match status" value="1"/>
</dbReference>
<evidence type="ECO:0000313" key="9">
    <source>
        <dbReference type="Proteomes" id="UP000466517"/>
    </source>
</evidence>
<dbReference type="GO" id="GO:0020037">
    <property type="term" value="F:heme binding"/>
    <property type="evidence" value="ECO:0007669"/>
    <property type="project" value="InterPro"/>
</dbReference>
<dbReference type="InterPro" id="IPR002397">
    <property type="entry name" value="Cyt_P450_B"/>
</dbReference>
<dbReference type="PRINTS" id="PR00359">
    <property type="entry name" value="BP450"/>
</dbReference>
<name>A0A7I7X7G7_9MYCO</name>
<evidence type="ECO:0000256" key="7">
    <source>
        <dbReference type="RuleBase" id="RU000461"/>
    </source>
</evidence>
<keyword evidence="5 7" id="KW-0408">Iron</keyword>
<dbReference type="Gene3D" id="1.10.630.10">
    <property type="entry name" value="Cytochrome P450"/>
    <property type="match status" value="1"/>
</dbReference>
<dbReference type="EMBL" id="AP022610">
    <property type="protein sequence ID" value="BBZ25789.1"/>
    <property type="molecule type" value="Genomic_DNA"/>
</dbReference>
<evidence type="ECO:0000256" key="2">
    <source>
        <dbReference type="ARBA" id="ARBA00022617"/>
    </source>
</evidence>
<dbReference type="GO" id="GO:0016705">
    <property type="term" value="F:oxidoreductase activity, acting on paired donors, with incorporation or reduction of molecular oxygen"/>
    <property type="evidence" value="ECO:0007669"/>
    <property type="project" value="InterPro"/>
</dbReference>
<evidence type="ECO:0000313" key="8">
    <source>
        <dbReference type="EMBL" id="BBZ25789.1"/>
    </source>
</evidence>
<evidence type="ECO:0000256" key="3">
    <source>
        <dbReference type="ARBA" id="ARBA00022723"/>
    </source>
</evidence>
<reference evidence="8 9" key="1">
    <citation type="journal article" date="2019" name="Emerg. Microbes Infect.">
        <title>Comprehensive subspecies identification of 175 nontuberculous mycobacteria species based on 7547 genomic profiles.</title>
        <authorList>
            <person name="Matsumoto Y."/>
            <person name="Kinjo T."/>
            <person name="Motooka D."/>
            <person name="Nabeya D."/>
            <person name="Jung N."/>
            <person name="Uechi K."/>
            <person name="Horii T."/>
            <person name="Iida T."/>
            <person name="Fujita J."/>
            <person name="Nakamura S."/>
        </authorList>
    </citation>
    <scope>NUCLEOTIDE SEQUENCE [LARGE SCALE GENOMIC DNA]</scope>
    <source>
        <strain evidence="8 9">JCM 13574</strain>
    </source>
</reference>